<dbReference type="Gene3D" id="3.30.930.10">
    <property type="entry name" value="Bira Bifunctional Protein, Domain 2"/>
    <property type="match status" value="1"/>
</dbReference>
<evidence type="ECO:0000256" key="6">
    <source>
        <dbReference type="ARBA" id="ARBA00047639"/>
    </source>
</evidence>
<reference evidence="10" key="2">
    <citation type="submission" date="2021-04" db="EMBL/GenBank/DDBJ databases">
        <authorList>
            <person name="Dong X."/>
        </authorList>
    </citation>
    <scope>NUCLEOTIDE SEQUENCE</scope>
    <source>
        <strain evidence="10">ZWT</strain>
    </source>
</reference>
<proteinExistence type="inferred from homology"/>
<organism evidence="10 11">
    <name type="scientific">Oceanirhabdus seepicola</name>
    <dbReference type="NCBI Taxonomy" id="2828781"/>
    <lineage>
        <taxon>Bacteria</taxon>
        <taxon>Bacillati</taxon>
        <taxon>Bacillota</taxon>
        <taxon>Clostridia</taxon>
        <taxon>Eubacteriales</taxon>
        <taxon>Clostridiaceae</taxon>
        <taxon>Oceanirhabdus</taxon>
    </lineage>
</organism>
<dbReference type="PANTHER" id="PTHR11476">
    <property type="entry name" value="HISTIDYL-TRNA SYNTHETASE"/>
    <property type="match status" value="1"/>
</dbReference>
<reference evidence="10" key="1">
    <citation type="journal article" date="2021" name="mSystems">
        <title>Bacteria and Archaea Synergistically Convert Glycine Betaine to Biogenic Methane in the Formosa Cold Seep of the South China Sea.</title>
        <authorList>
            <person name="Li L."/>
            <person name="Zhang W."/>
            <person name="Zhang S."/>
            <person name="Song L."/>
            <person name="Sun Q."/>
            <person name="Zhang H."/>
            <person name="Xiang H."/>
            <person name="Dong X."/>
        </authorList>
    </citation>
    <scope>NUCLEOTIDE SEQUENCE</scope>
    <source>
        <strain evidence="10">ZWT</strain>
    </source>
</reference>
<dbReference type="InterPro" id="IPR041715">
    <property type="entry name" value="HisRS-like_core"/>
</dbReference>
<comment type="similarity">
    <text evidence="1">Belongs to the class-II aminoacyl-tRNA synthetase family.</text>
</comment>
<keyword evidence="4" id="KW-0067">ATP-binding</keyword>
<evidence type="ECO:0000256" key="2">
    <source>
        <dbReference type="ARBA" id="ARBA00012815"/>
    </source>
</evidence>
<evidence type="ECO:0000313" key="10">
    <source>
        <dbReference type="EMBL" id="MCM1990980.1"/>
    </source>
</evidence>
<dbReference type="GO" id="GO:0004821">
    <property type="term" value="F:histidine-tRNA ligase activity"/>
    <property type="evidence" value="ECO:0007669"/>
    <property type="project" value="UniProtKB-UniRule"/>
</dbReference>
<keyword evidence="5" id="KW-0648">Protein biosynthesis</keyword>
<dbReference type="InterPro" id="IPR004516">
    <property type="entry name" value="HisRS/HisZ"/>
</dbReference>
<dbReference type="AlphaFoldDB" id="A0A9J6P3Q0"/>
<dbReference type="GO" id="GO:0005524">
    <property type="term" value="F:ATP binding"/>
    <property type="evidence" value="ECO:0007669"/>
    <property type="project" value="UniProtKB-KW"/>
</dbReference>
<dbReference type="GO" id="GO:0140096">
    <property type="term" value="F:catalytic activity, acting on a protein"/>
    <property type="evidence" value="ECO:0007669"/>
    <property type="project" value="UniProtKB-ARBA"/>
</dbReference>
<sequence length="420" mass="47491">MKVNTNPVRGTRDFLPADVELRDYVRETILGVYKKHGFTRIETPALENSQILMGSEGGENLKLIYKILKRGEKLNLTKENLQEKDLVDMGLRYDLTLPLSRFYANNQANLPAQFKSVQIGEVYRAERPQKGRFRSFIQCDIDIIGDDSYGAELDLISTTAEALSKLSFKGFKIRVNDRRVLRAMIVGAGFPSEKVGSICITIDKLDKIGMDGVKNELIKNEYSEEVINKFINSLEQLSKEGFDLEELKSIGVEEEVIASLKAVISVVSSQNGDFSIVFDPSLVRGMGYYTGMIFEIEYSDFGVSIAGGGRYDTMIGRFMKNDVPAVGFSIGFERIIAILQEKNFEIPFKEDKTALLYELKNDELLKVFSYADTLREKGMAVSLIQKQKKLGKQINRLGEEGFKSFAVYRENEEEIEIKDI</sequence>
<feature type="binding site" evidence="8">
    <location>
        <begin position="288"/>
        <end position="289"/>
    </location>
    <ligand>
        <name>L-histidine</name>
        <dbReference type="ChEBI" id="CHEBI:57595"/>
    </ligand>
</feature>
<dbReference type="GO" id="GO:0016740">
    <property type="term" value="F:transferase activity"/>
    <property type="evidence" value="ECO:0007669"/>
    <property type="project" value="UniProtKB-ARBA"/>
</dbReference>
<dbReference type="RefSeq" id="WP_250860090.1">
    <property type="nucleotide sequence ID" value="NZ_JAGSOJ010000003.1"/>
</dbReference>
<dbReference type="PANTHER" id="PTHR11476:SF7">
    <property type="entry name" value="HISTIDINE--TRNA LIGASE"/>
    <property type="match status" value="1"/>
</dbReference>
<dbReference type="PIRSF" id="PIRSF001549">
    <property type="entry name" value="His-tRNA_synth"/>
    <property type="match status" value="1"/>
</dbReference>
<dbReference type="NCBIfam" id="TIGR00442">
    <property type="entry name" value="hisS"/>
    <property type="match status" value="1"/>
</dbReference>
<dbReference type="PROSITE" id="PS50862">
    <property type="entry name" value="AA_TRNA_LIGASE_II"/>
    <property type="match status" value="1"/>
</dbReference>
<dbReference type="GO" id="GO:0006427">
    <property type="term" value="P:histidyl-tRNA aminoacylation"/>
    <property type="evidence" value="ECO:0007669"/>
    <property type="project" value="UniProtKB-UniRule"/>
</dbReference>
<dbReference type="Proteomes" id="UP001056429">
    <property type="component" value="Unassembled WGS sequence"/>
</dbReference>
<feature type="binding site" evidence="8">
    <location>
        <position position="284"/>
    </location>
    <ligand>
        <name>L-histidine</name>
        <dbReference type="ChEBI" id="CHEBI:57595"/>
    </ligand>
</feature>
<feature type="domain" description="Aminoacyl-transfer RNA synthetases class-II family profile" evidence="9">
    <location>
        <begin position="9"/>
        <end position="347"/>
    </location>
</feature>
<dbReference type="InterPro" id="IPR045864">
    <property type="entry name" value="aa-tRNA-synth_II/BPL/LPL"/>
</dbReference>
<feature type="binding site" evidence="8">
    <location>
        <position position="142"/>
    </location>
    <ligand>
        <name>L-histidine</name>
        <dbReference type="ChEBI" id="CHEBI:57595"/>
    </ligand>
</feature>
<comment type="caution">
    <text evidence="10">The sequence shown here is derived from an EMBL/GenBank/DDBJ whole genome shotgun (WGS) entry which is preliminary data.</text>
</comment>
<keyword evidence="11" id="KW-1185">Reference proteome</keyword>
<keyword evidence="3" id="KW-0547">Nucleotide-binding</keyword>
<evidence type="ECO:0000256" key="8">
    <source>
        <dbReference type="PIRSR" id="PIRSR001549-1"/>
    </source>
</evidence>
<dbReference type="CDD" id="cd00773">
    <property type="entry name" value="HisRS-like_core"/>
    <property type="match status" value="1"/>
</dbReference>
<dbReference type="InterPro" id="IPR015807">
    <property type="entry name" value="His-tRNA-ligase"/>
</dbReference>
<gene>
    <name evidence="10" type="primary">hisS</name>
    <name evidence="10" type="ORF">KDK92_14710</name>
</gene>
<evidence type="ECO:0000259" key="9">
    <source>
        <dbReference type="PROSITE" id="PS50862"/>
    </source>
</evidence>
<comment type="catalytic activity">
    <reaction evidence="6">
        <text>tRNA(His) + L-histidine + ATP = L-histidyl-tRNA(His) + AMP + diphosphate + H(+)</text>
        <dbReference type="Rhea" id="RHEA:17313"/>
        <dbReference type="Rhea" id="RHEA-COMP:9665"/>
        <dbReference type="Rhea" id="RHEA-COMP:9689"/>
        <dbReference type="ChEBI" id="CHEBI:15378"/>
        <dbReference type="ChEBI" id="CHEBI:30616"/>
        <dbReference type="ChEBI" id="CHEBI:33019"/>
        <dbReference type="ChEBI" id="CHEBI:57595"/>
        <dbReference type="ChEBI" id="CHEBI:78442"/>
        <dbReference type="ChEBI" id="CHEBI:78527"/>
        <dbReference type="ChEBI" id="CHEBI:456215"/>
        <dbReference type="EC" id="6.1.1.21"/>
    </reaction>
</comment>
<evidence type="ECO:0000256" key="4">
    <source>
        <dbReference type="ARBA" id="ARBA00022840"/>
    </source>
</evidence>
<dbReference type="GO" id="GO:0003723">
    <property type="term" value="F:RNA binding"/>
    <property type="evidence" value="ECO:0007669"/>
    <property type="project" value="TreeGrafter"/>
</dbReference>
<name>A0A9J6P3Q0_9CLOT</name>
<keyword evidence="10" id="KW-0436">Ligase</keyword>
<dbReference type="InterPro" id="IPR006195">
    <property type="entry name" value="aa-tRNA-synth_II"/>
</dbReference>
<evidence type="ECO:0000256" key="7">
    <source>
        <dbReference type="NCBIfam" id="TIGR00442"/>
    </source>
</evidence>
<dbReference type="EMBL" id="JAGSOJ010000003">
    <property type="protein sequence ID" value="MCM1990980.1"/>
    <property type="molecule type" value="Genomic_DNA"/>
</dbReference>
<evidence type="ECO:0000313" key="11">
    <source>
        <dbReference type="Proteomes" id="UP001056429"/>
    </source>
</evidence>
<evidence type="ECO:0000256" key="1">
    <source>
        <dbReference type="ARBA" id="ARBA00008226"/>
    </source>
</evidence>
<protein>
    <recommendedName>
        <fullName evidence="2 7">Histidine--tRNA ligase</fullName>
        <ecNumber evidence="2 7">6.1.1.21</ecNumber>
    </recommendedName>
</protein>
<evidence type="ECO:0000256" key="5">
    <source>
        <dbReference type="ARBA" id="ARBA00022917"/>
    </source>
</evidence>
<feature type="binding site" evidence="8">
    <location>
        <begin position="94"/>
        <end position="96"/>
    </location>
    <ligand>
        <name>L-histidine</name>
        <dbReference type="ChEBI" id="CHEBI:57595"/>
    </ligand>
</feature>
<dbReference type="GO" id="GO:0005829">
    <property type="term" value="C:cytosol"/>
    <property type="evidence" value="ECO:0007669"/>
    <property type="project" value="TreeGrafter"/>
</dbReference>
<feature type="binding site" evidence="8">
    <location>
        <position position="124"/>
    </location>
    <ligand>
        <name>L-histidine</name>
        <dbReference type="ChEBI" id="CHEBI:57595"/>
    </ligand>
</feature>
<feature type="binding site" evidence="8">
    <location>
        <position position="138"/>
    </location>
    <ligand>
        <name>L-histidine</name>
        <dbReference type="ChEBI" id="CHEBI:57595"/>
    </ligand>
</feature>
<dbReference type="SUPFAM" id="SSF55681">
    <property type="entry name" value="Class II aaRS and biotin synthetases"/>
    <property type="match status" value="1"/>
</dbReference>
<evidence type="ECO:0000256" key="3">
    <source>
        <dbReference type="ARBA" id="ARBA00022741"/>
    </source>
</evidence>
<dbReference type="EC" id="6.1.1.21" evidence="2 7"/>
<dbReference type="Pfam" id="PF13393">
    <property type="entry name" value="tRNA-synt_His"/>
    <property type="match status" value="1"/>
</dbReference>
<accession>A0A9J6P3Q0</accession>